<dbReference type="FunFam" id="1.10.10.60:FF:000141">
    <property type="entry name" value="TetR family transcriptional regulator"/>
    <property type="match status" value="1"/>
</dbReference>
<dbReference type="InterPro" id="IPR001647">
    <property type="entry name" value="HTH_TetR"/>
</dbReference>
<dbReference type="PANTHER" id="PTHR47506:SF1">
    <property type="entry name" value="HTH-TYPE TRANSCRIPTIONAL REGULATOR YJDC"/>
    <property type="match status" value="1"/>
</dbReference>
<feature type="domain" description="HTH tetR-type" evidence="5">
    <location>
        <begin position="17"/>
        <end position="77"/>
    </location>
</feature>
<reference evidence="6" key="1">
    <citation type="submission" date="2022-06" db="EMBL/GenBank/DDBJ databases">
        <title>Genomic Encyclopedia of Archaeal and Bacterial Type Strains, Phase II (KMG-II): from individual species to whole genera.</title>
        <authorList>
            <person name="Goeker M."/>
        </authorList>
    </citation>
    <scope>NUCLEOTIDE SEQUENCE</scope>
    <source>
        <strain evidence="6">DSM 43935</strain>
    </source>
</reference>
<keyword evidence="1" id="KW-0805">Transcription regulation</keyword>
<keyword evidence="3" id="KW-0804">Transcription</keyword>
<evidence type="ECO:0000313" key="6">
    <source>
        <dbReference type="EMBL" id="MCP2170170.1"/>
    </source>
</evidence>
<keyword evidence="2 4" id="KW-0238">DNA-binding</keyword>
<dbReference type="PRINTS" id="PR00455">
    <property type="entry name" value="HTHTETR"/>
</dbReference>
<dbReference type="Gene3D" id="1.10.357.10">
    <property type="entry name" value="Tetracycline Repressor, domain 2"/>
    <property type="match status" value="1"/>
</dbReference>
<name>A0AAE3GLE8_9PSEU</name>
<evidence type="ECO:0000256" key="4">
    <source>
        <dbReference type="PROSITE-ProRule" id="PRU00335"/>
    </source>
</evidence>
<dbReference type="Proteomes" id="UP001206128">
    <property type="component" value="Unassembled WGS sequence"/>
</dbReference>
<dbReference type="RefSeq" id="WP_253780083.1">
    <property type="nucleotide sequence ID" value="NZ_JAMTCK010000025.1"/>
</dbReference>
<dbReference type="Pfam" id="PF14246">
    <property type="entry name" value="TetR_C_7"/>
    <property type="match status" value="1"/>
</dbReference>
<dbReference type="Pfam" id="PF00440">
    <property type="entry name" value="TetR_N"/>
    <property type="match status" value="1"/>
</dbReference>
<evidence type="ECO:0000256" key="3">
    <source>
        <dbReference type="ARBA" id="ARBA00023163"/>
    </source>
</evidence>
<dbReference type="GO" id="GO:0045892">
    <property type="term" value="P:negative regulation of DNA-templated transcription"/>
    <property type="evidence" value="ECO:0007669"/>
    <property type="project" value="UniProtKB-ARBA"/>
</dbReference>
<dbReference type="GO" id="GO:0003677">
    <property type="term" value="F:DNA binding"/>
    <property type="evidence" value="ECO:0007669"/>
    <property type="project" value="UniProtKB-UniRule"/>
</dbReference>
<evidence type="ECO:0000256" key="1">
    <source>
        <dbReference type="ARBA" id="ARBA00023015"/>
    </source>
</evidence>
<organism evidence="6 7">
    <name type="scientific">Goodfellowiella coeruleoviolacea</name>
    <dbReference type="NCBI Taxonomy" id="334858"/>
    <lineage>
        <taxon>Bacteria</taxon>
        <taxon>Bacillati</taxon>
        <taxon>Actinomycetota</taxon>
        <taxon>Actinomycetes</taxon>
        <taxon>Pseudonocardiales</taxon>
        <taxon>Pseudonocardiaceae</taxon>
        <taxon>Goodfellowiella</taxon>
    </lineage>
</organism>
<gene>
    <name evidence="6" type="ORF">LX83_007061</name>
</gene>
<dbReference type="InterPro" id="IPR009057">
    <property type="entry name" value="Homeodomain-like_sf"/>
</dbReference>
<comment type="caution">
    <text evidence="6">The sequence shown here is derived from an EMBL/GenBank/DDBJ whole genome shotgun (WGS) entry which is preliminary data.</text>
</comment>
<protein>
    <submittedName>
        <fullName evidence="6">Transcriptional regulator, TetR family</fullName>
    </submittedName>
</protein>
<proteinExistence type="predicted"/>
<dbReference type="PANTHER" id="PTHR47506">
    <property type="entry name" value="TRANSCRIPTIONAL REGULATORY PROTEIN"/>
    <property type="match status" value="1"/>
</dbReference>
<evidence type="ECO:0000256" key="2">
    <source>
        <dbReference type="ARBA" id="ARBA00023125"/>
    </source>
</evidence>
<dbReference type="PROSITE" id="PS50977">
    <property type="entry name" value="HTH_TETR_2"/>
    <property type="match status" value="1"/>
</dbReference>
<keyword evidence="7" id="KW-1185">Reference proteome</keyword>
<evidence type="ECO:0000313" key="7">
    <source>
        <dbReference type="Proteomes" id="UP001206128"/>
    </source>
</evidence>
<accession>A0AAE3GLE8</accession>
<feature type="DNA-binding region" description="H-T-H motif" evidence="4">
    <location>
        <begin position="40"/>
        <end position="59"/>
    </location>
</feature>
<evidence type="ECO:0000259" key="5">
    <source>
        <dbReference type="PROSITE" id="PS50977"/>
    </source>
</evidence>
<dbReference type="AlphaFoldDB" id="A0AAE3GLE8"/>
<dbReference type="EMBL" id="JAMTCK010000025">
    <property type="protein sequence ID" value="MCP2170170.1"/>
    <property type="molecule type" value="Genomic_DNA"/>
</dbReference>
<sequence length="214" mass="24303">MRHEGASRRRGEQRRGEELRRHILLVAKEVFLETGYERASMDTVAARAETSKRSLYAHFESKDKLFLAVLDLIRELYLDRLRTPDVYADDPAEAVALFCGRFLQLMVWEPQTRTCRLIITAAERLPGSASAYFDAIFASTRERLTAYLAERFDVDRAAGAELAEDLLGRAVLPRLFRTLLNVEDPVKDEPDEAVLAEHVDLDAIRRLVSVTLPG</sequence>
<dbReference type="InterPro" id="IPR039536">
    <property type="entry name" value="TetR_C_Proteobacteria"/>
</dbReference>
<dbReference type="SUPFAM" id="SSF46689">
    <property type="entry name" value="Homeodomain-like"/>
    <property type="match status" value="1"/>
</dbReference>